<name>A0ABY5ZPA6_9BACT</name>
<dbReference type="Proteomes" id="UP001060414">
    <property type="component" value="Chromosome"/>
</dbReference>
<dbReference type="EMBL" id="CP092109">
    <property type="protein sequence ID" value="UWZ80953.1"/>
    <property type="molecule type" value="Genomic_DNA"/>
</dbReference>
<keyword evidence="3" id="KW-1185">Reference proteome</keyword>
<feature type="coiled-coil region" evidence="1">
    <location>
        <begin position="6"/>
        <end position="47"/>
    </location>
</feature>
<organism evidence="2 3">
    <name type="scientific">Geoalkalibacter halelectricus</name>
    <dbReference type="NCBI Taxonomy" id="2847045"/>
    <lineage>
        <taxon>Bacteria</taxon>
        <taxon>Pseudomonadati</taxon>
        <taxon>Thermodesulfobacteriota</taxon>
        <taxon>Desulfuromonadia</taxon>
        <taxon>Desulfuromonadales</taxon>
        <taxon>Geoalkalibacteraceae</taxon>
        <taxon>Geoalkalibacter</taxon>
    </lineage>
</organism>
<gene>
    <name evidence="2" type="ORF">L9S41_05995</name>
</gene>
<evidence type="ECO:0000313" key="2">
    <source>
        <dbReference type="EMBL" id="UWZ80953.1"/>
    </source>
</evidence>
<proteinExistence type="predicted"/>
<accession>A0ABY5ZPA6</accession>
<keyword evidence="2" id="KW-0131">Cell cycle</keyword>
<dbReference type="GO" id="GO:0051301">
    <property type="term" value="P:cell division"/>
    <property type="evidence" value="ECO:0007669"/>
    <property type="project" value="UniProtKB-KW"/>
</dbReference>
<sequence>MNLNTLLQLEQQIDRLLERNQSLELECRKLREENENHLKERERFCQELDRILAKLGTPEPGNP</sequence>
<evidence type="ECO:0000313" key="3">
    <source>
        <dbReference type="Proteomes" id="UP001060414"/>
    </source>
</evidence>
<reference evidence="2" key="1">
    <citation type="journal article" date="2022" name="Environ. Microbiol.">
        <title>Geoalkalibacter halelectricus SAP #1 sp. nov. possessing extracellular electron transfer and mineral#reducing capabilities from a haloalkaline environment.</title>
        <authorList>
            <person name="Yadav S."/>
            <person name="Singh R."/>
            <person name="Sundharam S.S."/>
            <person name="Chaudhary S."/>
            <person name="Krishnamurthi S."/>
            <person name="Patil S.A."/>
        </authorList>
    </citation>
    <scope>NUCLEOTIDE SEQUENCE</scope>
    <source>
        <strain evidence="2">SAP-1</strain>
    </source>
</reference>
<keyword evidence="2" id="KW-0132">Cell division</keyword>
<evidence type="ECO:0000256" key="1">
    <source>
        <dbReference type="SAM" id="Coils"/>
    </source>
</evidence>
<dbReference type="RefSeq" id="WP_260749320.1">
    <property type="nucleotide sequence ID" value="NZ_CP092109.1"/>
</dbReference>
<keyword evidence="1" id="KW-0175">Coiled coil</keyword>
<protein>
    <submittedName>
        <fullName evidence="2">Cell division protein ZapB</fullName>
    </submittedName>
</protein>